<reference evidence="2 3" key="1">
    <citation type="submission" date="2016-10" db="EMBL/GenBank/DDBJ databases">
        <authorList>
            <person name="de Groot N.N."/>
        </authorList>
    </citation>
    <scope>NUCLEOTIDE SEQUENCE [LARGE SCALE GENOMIC DNA]</scope>
    <source>
        <strain evidence="2 3">DSM 21039</strain>
    </source>
</reference>
<keyword evidence="2" id="KW-0808">Transferase</keyword>
<dbReference type="RefSeq" id="WP_089906407.1">
    <property type="nucleotide sequence ID" value="NZ_FOBB01000001.1"/>
</dbReference>
<dbReference type="Pfam" id="PF13673">
    <property type="entry name" value="Acetyltransf_10"/>
    <property type="match status" value="1"/>
</dbReference>
<dbReference type="AlphaFoldDB" id="A0A1H7HJX4"/>
<dbReference type="InterPro" id="IPR000182">
    <property type="entry name" value="GNAT_dom"/>
</dbReference>
<dbReference type="InterPro" id="IPR016181">
    <property type="entry name" value="Acyl_CoA_acyltransferase"/>
</dbReference>
<dbReference type="Gene3D" id="3.40.630.30">
    <property type="match status" value="1"/>
</dbReference>
<dbReference type="SUPFAM" id="SSF55729">
    <property type="entry name" value="Acyl-CoA N-acyltransferases (Nat)"/>
    <property type="match status" value="1"/>
</dbReference>
<dbReference type="GO" id="GO:0016747">
    <property type="term" value="F:acyltransferase activity, transferring groups other than amino-acyl groups"/>
    <property type="evidence" value="ECO:0007669"/>
    <property type="project" value="InterPro"/>
</dbReference>
<proteinExistence type="predicted"/>
<evidence type="ECO:0000313" key="3">
    <source>
        <dbReference type="Proteomes" id="UP000198984"/>
    </source>
</evidence>
<dbReference type="STRING" id="573321.SAMN04488505_101326"/>
<dbReference type="Proteomes" id="UP000198984">
    <property type="component" value="Unassembled WGS sequence"/>
</dbReference>
<name>A0A1H7HJX4_9BACT</name>
<dbReference type="PROSITE" id="PS51186">
    <property type="entry name" value="GNAT"/>
    <property type="match status" value="1"/>
</dbReference>
<dbReference type="PANTHER" id="PTHR43233:SF1">
    <property type="entry name" value="FAMILY N-ACETYLTRANSFERASE, PUTATIVE (AFU_ORTHOLOGUE AFUA_6G03350)-RELATED"/>
    <property type="match status" value="1"/>
</dbReference>
<dbReference type="InterPro" id="IPR053144">
    <property type="entry name" value="Acetyltransferase_Butenolide"/>
</dbReference>
<dbReference type="CDD" id="cd04301">
    <property type="entry name" value="NAT_SF"/>
    <property type="match status" value="1"/>
</dbReference>
<evidence type="ECO:0000259" key="1">
    <source>
        <dbReference type="PROSITE" id="PS51186"/>
    </source>
</evidence>
<gene>
    <name evidence="2" type="ORF">SAMN04488505_101326</name>
</gene>
<dbReference type="EMBL" id="FOBB01000001">
    <property type="protein sequence ID" value="SEK50706.1"/>
    <property type="molecule type" value="Genomic_DNA"/>
</dbReference>
<protein>
    <submittedName>
        <fullName evidence="2">Acetyltransferase (GNAT) domain-containing protein</fullName>
    </submittedName>
</protein>
<keyword evidence="3" id="KW-1185">Reference proteome</keyword>
<feature type="domain" description="N-acetyltransferase" evidence="1">
    <location>
        <begin position="1"/>
        <end position="132"/>
    </location>
</feature>
<evidence type="ECO:0000313" key="2">
    <source>
        <dbReference type="EMBL" id="SEK50706.1"/>
    </source>
</evidence>
<organism evidence="2 3">
    <name type="scientific">Chitinophaga rupis</name>
    <dbReference type="NCBI Taxonomy" id="573321"/>
    <lineage>
        <taxon>Bacteria</taxon>
        <taxon>Pseudomonadati</taxon>
        <taxon>Bacteroidota</taxon>
        <taxon>Chitinophagia</taxon>
        <taxon>Chitinophagales</taxon>
        <taxon>Chitinophagaceae</taxon>
        <taxon>Chitinophaga</taxon>
    </lineage>
</organism>
<accession>A0A1H7HJX4</accession>
<dbReference type="OrthoDB" id="9775804at2"/>
<dbReference type="PANTHER" id="PTHR43233">
    <property type="entry name" value="FAMILY N-ACETYLTRANSFERASE, PUTATIVE (AFU_ORTHOLOGUE AFUA_6G03350)-RELATED"/>
    <property type="match status" value="1"/>
</dbReference>
<sequence>MELAYRYDVIPTPEQVIELYGNAGLPRPIHDRERIKVMYESSNLVVTAWDNDTLAGAARCITDWVWSTYLADLAIRSDYQKLGIGKKLVDLVQEKVGEQTMILLLSVPTAMEYYPKIGFTKEDRGFMIPRKK</sequence>